<keyword evidence="1" id="KW-0472">Membrane</keyword>
<feature type="transmembrane region" description="Helical" evidence="1">
    <location>
        <begin position="37"/>
        <end position="57"/>
    </location>
</feature>
<keyword evidence="3" id="KW-1185">Reference proteome</keyword>
<name>A0A1I2UM28_9FIRM</name>
<dbReference type="Proteomes" id="UP000199337">
    <property type="component" value="Unassembled WGS sequence"/>
</dbReference>
<dbReference type="RefSeq" id="WP_092471802.1">
    <property type="nucleotide sequence ID" value="NZ_FOOX01000009.1"/>
</dbReference>
<protein>
    <submittedName>
        <fullName evidence="2">Uncharacterized protein</fullName>
    </submittedName>
</protein>
<dbReference type="OrthoDB" id="9946718at2"/>
<keyword evidence="1" id="KW-0812">Transmembrane</keyword>
<evidence type="ECO:0000313" key="3">
    <source>
        <dbReference type="Proteomes" id="UP000199337"/>
    </source>
</evidence>
<dbReference type="STRING" id="341036.SAMN05660649_02594"/>
<sequence>MYYAVILTVVGLVSLHIASYGWYAWKEEKNLRGALGAFFTAGLTFAAPVALIIYYAYFVDKVNG</sequence>
<organism evidence="2 3">
    <name type="scientific">Desulfotruncus arcticus DSM 17038</name>
    <dbReference type="NCBI Taxonomy" id="1121424"/>
    <lineage>
        <taxon>Bacteria</taxon>
        <taxon>Bacillati</taxon>
        <taxon>Bacillota</taxon>
        <taxon>Clostridia</taxon>
        <taxon>Eubacteriales</taxon>
        <taxon>Desulfallaceae</taxon>
        <taxon>Desulfotruncus</taxon>
    </lineage>
</organism>
<reference evidence="3" key="1">
    <citation type="submission" date="2016-10" db="EMBL/GenBank/DDBJ databases">
        <authorList>
            <person name="Varghese N."/>
            <person name="Submissions S."/>
        </authorList>
    </citation>
    <scope>NUCLEOTIDE SEQUENCE [LARGE SCALE GENOMIC DNA]</scope>
    <source>
        <strain evidence="3">DSM 17038</strain>
    </source>
</reference>
<evidence type="ECO:0000313" key="2">
    <source>
        <dbReference type="EMBL" id="SFG75916.1"/>
    </source>
</evidence>
<dbReference type="EMBL" id="FOOX01000009">
    <property type="protein sequence ID" value="SFG75916.1"/>
    <property type="molecule type" value="Genomic_DNA"/>
</dbReference>
<evidence type="ECO:0000256" key="1">
    <source>
        <dbReference type="SAM" id="Phobius"/>
    </source>
</evidence>
<keyword evidence="1" id="KW-1133">Transmembrane helix</keyword>
<feature type="transmembrane region" description="Helical" evidence="1">
    <location>
        <begin position="6"/>
        <end position="25"/>
    </location>
</feature>
<proteinExistence type="predicted"/>
<gene>
    <name evidence="2" type="ORF">SAMN05660649_02594</name>
</gene>
<accession>A0A1I2UM28</accession>
<dbReference type="AlphaFoldDB" id="A0A1I2UM28"/>